<dbReference type="Pfam" id="PF22379">
    <property type="entry name" value="OB_MCM10"/>
    <property type="match status" value="1"/>
</dbReference>
<dbReference type="OrthoDB" id="273123at2759"/>
<dbReference type="GO" id="GO:0043596">
    <property type="term" value="C:nuclear replication fork"/>
    <property type="evidence" value="ECO:0007669"/>
    <property type="project" value="TreeGrafter"/>
</dbReference>
<comment type="caution">
    <text evidence="4">The sequence shown here is derived from an EMBL/GenBank/DDBJ whole genome shotgun (WGS) entry which is preliminary data.</text>
</comment>
<feature type="coiled-coil region" evidence="1">
    <location>
        <begin position="1"/>
        <end position="35"/>
    </location>
</feature>
<dbReference type="InterPro" id="IPR012340">
    <property type="entry name" value="NA-bd_OB-fold"/>
</dbReference>
<dbReference type="AlphaFoldDB" id="A0A1R2D1D8"/>
<dbReference type="GO" id="GO:0003697">
    <property type="term" value="F:single-stranded DNA binding"/>
    <property type="evidence" value="ECO:0007669"/>
    <property type="project" value="InterPro"/>
</dbReference>
<proteinExistence type="predicted"/>
<keyword evidence="5" id="KW-1185">Reference proteome</keyword>
<evidence type="ECO:0000256" key="2">
    <source>
        <dbReference type="SAM" id="MobiDB-lite"/>
    </source>
</evidence>
<accession>A0A1R2D1D8</accession>
<name>A0A1R2D1D8_9CILI</name>
<feature type="region of interest" description="Disordered" evidence="2">
    <location>
        <begin position="220"/>
        <end position="249"/>
    </location>
</feature>
<protein>
    <recommendedName>
        <fullName evidence="3">MCM10 OB-fold domain-containing protein</fullName>
    </recommendedName>
</protein>
<dbReference type="InterPro" id="IPR040184">
    <property type="entry name" value="Mcm10"/>
</dbReference>
<dbReference type="Gene3D" id="2.40.50.140">
    <property type="entry name" value="Nucleic acid-binding proteins"/>
    <property type="match status" value="1"/>
</dbReference>
<reference evidence="4 5" key="1">
    <citation type="submission" date="2016-11" db="EMBL/GenBank/DDBJ databases">
        <title>The macronuclear genome of Stentor coeruleus: a giant cell with tiny introns.</title>
        <authorList>
            <person name="Slabodnick M."/>
            <person name="Ruby J.G."/>
            <person name="Reiff S.B."/>
            <person name="Swart E.C."/>
            <person name="Gosai S."/>
            <person name="Prabakaran S."/>
            <person name="Witkowska E."/>
            <person name="Larue G.E."/>
            <person name="Fisher S."/>
            <person name="Freeman R.M."/>
            <person name="Gunawardena J."/>
            <person name="Chu W."/>
            <person name="Stover N.A."/>
            <person name="Gregory B.D."/>
            <person name="Nowacki M."/>
            <person name="Derisi J."/>
            <person name="Roy S.W."/>
            <person name="Marshall W.F."/>
            <person name="Sood P."/>
        </authorList>
    </citation>
    <scope>NUCLEOTIDE SEQUENCE [LARGE SCALE GENOMIC DNA]</scope>
    <source>
        <strain evidence="4">WM001</strain>
    </source>
</reference>
<dbReference type="PANTHER" id="PTHR13454">
    <property type="entry name" value="PROTEIN MCM10 HOMOLOG"/>
    <property type="match status" value="1"/>
</dbReference>
<feature type="compositionally biased region" description="Basic and acidic residues" evidence="2">
    <location>
        <begin position="222"/>
        <end position="237"/>
    </location>
</feature>
<dbReference type="EMBL" id="MPUH01000018">
    <property type="protein sequence ID" value="OMJ95036.1"/>
    <property type="molecule type" value="Genomic_DNA"/>
</dbReference>
<evidence type="ECO:0000256" key="1">
    <source>
        <dbReference type="SAM" id="Coils"/>
    </source>
</evidence>
<keyword evidence="1" id="KW-0175">Coiled coil</keyword>
<feature type="domain" description="MCM10 OB-fold" evidence="3">
    <location>
        <begin position="43"/>
        <end position="169"/>
    </location>
</feature>
<organism evidence="4 5">
    <name type="scientific">Stentor coeruleus</name>
    <dbReference type="NCBI Taxonomy" id="5963"/>
    <lineage>
        <taxon>Eukaryota</taxon>
        <taxon>Sar</taxon>
        <taxon>Alveolata</taxon>
        <taxon>Ciliophora</taxon>
        <taxon>Postciliodesmatophora</taxon>
        <taxon>Heterotrichea</taxon>
        <taxon>Heterotrichida</taxon>
        <taxon>Stentoridae</taxon>
        <taxon>Stentor</taxon>
    </lineage>
</organism>
<dbReference type="InterPro" id="IPR055065">
    <property type="entry name" value="OB_MCM10"/>
</dbReference>
<evidence type="ECO:0000259" key="3">
    <source>
        <dbReference type="Pfam" id="PF22379"/>
    </source>
</evidence>
<dbReference type="Proteomes" id="UP000187209">
    <property type="component" value="Unassembled WGS sequence"/>
</dbReference>
<gene>
    <name evidence="4" type="ORF">SteCoe_1741</name>
</gene>
<sequence>MEEYNAKVEILRKQTKEIVEKLDEEKKLREKHEKNSGRVLENFSKLWIKSPPAISSEELDKLLAQRRFININRIQEYITPDAKLEQDWVTIAVLSSKSEVRKSKIGTNYMIFTLSNLEETEIKLFIFSDAYENWWKEPCGTILGILNASPLSSTNQPLSYKVEKAAKLLNIGIAADYGRCAGVDGISRCEGYVNLKHGNICGKHSRPKIMTLRPELASIKFKKPEKGQGKQAPEVKKLPRHVYQPTPNEFTSLDRYLATRNKLSKEYSKNVEIEIRENSESKNNGESDVNK</sequence>
<dbReference type="GO" id="GO:0003688">
    <property type="term" value="F:DNA replication origin binding"/>
    <property type="evidence" value="ECO:0007669"/>
    <property type="project" value="TreeGrafter"/>
</dbReference>
<dbReference type="GO" id="GO:0006270">
    <property type="term" value="P:DNA replication initiation"/>
    <property type="evidence" value="ECO:0007669"/>
    <property type="project" value="InterPro"/>
</dbReference>
<evidence type="ECO:0000313" key="5">
    <source>
        <dbReference type="Proteomes" id="UP000187209"/>
    </source>
</evidence>
<evidence type="ECO:0000313" key="4">
    <source>
        <dbReference type="EMBL" id="OMJ95036.1"/>
    </source>
</evidence>
<dbReference type="PANTHER" id="PTHR13454:SF11">
    <property type="entry name" value="PROTEIN MCM10 HOMOLOG"/>
    <property type="match status" value="1"/>
</dbReference>